<dbReference type="KEGG" id="vpi:BW732_05335"/>
<name>A0A1Q2D5R0_9ENTE</name>
<dbReference type="Proteomes" id="UP000188246">
    <property type="component" value="Chromosome"/>
</dbReference>
<dbReference type="PROSITE" id="PS50206">
    <property type="entry name" value="RHODANESE_3"/>
    <property type="match status" value="1"/>
</dbReference>
<dbReference type="PANTHER" id="PTHR43031">
    <property type="entry name" value="FAD-DEPENDENT OXIDOREDUCTASE"/>
    <property type="match status" value="1"/>
</dbReference>
<dbReference type="RefSeq" id="WP_077275804.1">
    <property type="nucleotide sequence ID" value="NZ_CP019609.1"/>
</dbReference>
<dbReference type="PANTHER" id="PTHR43031:SF17">
    <property type="entry name" value="SULFURTRANSFERASE YTWF-RELATED"/>
    <property type="match status" value="1"/>
</dbReference>
<dbReference type="STRING" id="633807.BW732_05335"/>
<proteinExistence type="predicted"/>
<dbReference type="AlphaFoldDB" id="A0A1Q2D5R0"/>
<protein>
    <submittedName>
        <fullName evidence="1">Rhodanese</fullName>
    </submittedName>
</protein>
<dbReference type="CDD" id="cd00158">
    <property type="entry name" value="RHOD"/>
    <property type="match status" value="1"/>
</dbReference>
<dbReference type="SMART" id="SM00450">
    <property type="entry name" value="RHOD"/>
    <property type="match status" value="1"/>
</dbReference>
<dbReference type="InterPro" id="IPR050229">
    <property type="entry name" value="GlpE_sulfurtransferase"/>
</dbReference>
<evidence type="ECO:0000313" key="2">
    <source>
        <dbReference type="Proteomes" id="UP000188246"/>
    </source>
</evidence>
<evidence type="ECO:0000313" key="1">
    <source>
        <dbReference type="EMBL" id="AQP53719.1"/>
    </source>
</evidence>
<organism evidence="1 2">
    <name type="scientific">Vagococcus penaei</name>
    <dbReference type="NCBI Taxonomy" id="633807"/>
    <lineage>
        <taxon>Bacteria</taxon>
        <taxon>Bacillati</taxon>
        <taxon>Bacillota</taxon>
        <taxon>Bacilli</taxon>
        <taxon>Lactobacillales</taxon>
        <taxon>Enterococcaceae</taxon>
        <taxon>Vagococcus</taxon>
    </lineage>
</organism>
<dbReference type="Pfam" id="PF00581">
    <property type="entry name" value="Rhodanese"/>
    <property type="match status" value="1"/>
</dbReference>
<gene>
    <name evidence="1" type="ORF">BW732_05335</name>
</gene>
<reference evidence="1 2" key="1">
    <citation type="journal article" date="2010" name="Int. J. Syst. Evol. Microbiol.">
        <title>Vagococcus penaei sp. nov., isolated from spoilage microbiota of cooked shrimp (Penaeus vannamei).</title>
        <authorList>
            <person name="Jaffres E."/>
            <person name="Prevost H."/>
            <person name="Rossero A."/>
            <person name="Joffraud J.J."/>
            <person name="Dousset X."/>
        </authorList>
    </citation>
    <scope>NUCLEOTIDE SEQUENCE [LARGE SCALE GENOMIC DNA]</scope>
    <source>
        <strain evidence="1 2">CD276</strain>
    </source>
</reference>
<keyword evidence="2" id="KW-1185">Reference proteome</keyword>
<accession>A0A1Q2D5R0</accession>
<dbReference type="OrthoDB" id="9800872at2"/>
<dbReference type="InterPro" id="IPR036873">
    <property type="entry name" value="Rhodanese-like_dom_sf"/>
</dbReference>
<dbReference type="Gene3D" id="3.40.250.10">
    <property type="entry name" value="Rhodanese-like domain"/>
    <property type="match status" value="1"/>
</dbReference>
<sequence length="104" mass="11487">MFGLFQRIPSITTNELANKLTKQTLLLDVRTAAEFQNGHIPQAKNVPLNRIGSYEPKSSGPVYVICQSGMRSKKASKVLKNKGFDVINVRGGMSHWAGTTKRGR</sequence>
<dbReference type="InterPro" id="IPR001763">
    <property type="entry name" value="Rhodanese-like_dom"/>
</dbReference>
<dbReference type="EMBL" id="CP019609">
    <property type="protein sequence ID" value="AQP53719.1"/>
    <property type="molecule type" value="Genomic_DNA"/>
</dbReference>
<dbReference type="SUPFAM" id="SSF52821">
    <property type="entry name" value="Rhodanese/Cell cycle control phosphatase"/>
    <property type="match status" value="1"/>
</dbReference>